<evidence type="ECO:0000313" key="1">
    <source>
        <dbReference type="EMBL" id="EEK16574.1"/>
    </source>
</evidence>
<reference evidence="1 2" key="1">
    <citation type="submission" date="2009-04" db="EMBL/GenBank/DDBJ databases">
        <authorList>
            <person name="Sebastian Y."/>
            <person name="Madupu R."/>
            <person name="Durkin A.S."/>
            <person name="Torralba M."/>
            <person name="Methe B."/>
            <person name="Sutton G.G."/>
            <person name="Strausberg R.L."/>
            <person name="Nelson K.E."/>
        </authorList>
    </citation>
    <scope>NUCLEOTIDE SEQUENCE [LARGE SCALE GENOMIC DNA]</scope>
    <source>
        <strain evidence="1 2">60-3</strain>
    </source>
</reference>
<dbReference type="STRING" id="596327.PORUE0001_1305"/>
<keyword evidence="2" id="KW-1185">Reference proteome</keyword>
<protein>
    <submittedName>
        <fullName evidence="1">Uncharacterized protein</fullName>
    </submittedName>
</protein>
<comment type="caution">
    <text evidence="1">The sequence shown here is derived from an EMBL/GenBank/DDBJ whole genome shotgun (WGS) entry which is preliminary data.</text>
</comment>
<dbReference type="Proteomes" id="UP000003303">
    <property type="component" value="Unassembled WGS sequence"/>
</dbReference>
<proteinExistence type="predicted"/>
<organism evidence="1 2">
    <name type="scientific">Porphyromonas uenonis 60-3</name>
    <dbReference type="NCBI Taxonomy" id="596327"/>
    <lineage>
        <taxon>Bacteria</taxon>
        <taxon>Pseudomonadati</taxon>
        <taxon>Bacteroidota</taxon>
        <taxon>Bacteroidia</taxon>
        <taxon>Bacteroidales</taxon>
        <taxon>Porphyromonadaceae</taxon>
        <taxon>Porphyromonas</taxon>
    </lineage>
</organism>
<name>C2MCJ0_9PORP</name>
<evidence type="ECO:0000313" key="2">
    <source>
        <dbReference type="Proteomes" id="UP000003303"/>
    </source>
</evidence>
<dbReference type="AlphaFoldDB" id="C2MCJ0"/>
<dbReference type="EMBL" id="ACLR01000176">
    <property type="protein sequence ID" value="EEK16574.1"/>
    <property type="molecule type" value="Genomic_DNA"/>
</dbReference>
<sequence length="58" mass="6394">MIRCQSSPHALTLESASISYTPSSVEGIYERTILGKDTNSLDTMKTFGAYQEHIMLAV</sequence>
<gene>
    <name evidence="1" type="ORF">PORUE0001_1305</name>
</gene>
<accession>C2MCJ0</accession>